<accession>A0A318PAI1</accession>
<proteinExistence type="predicted"/>
<dbReference type="PANTHER" id="PTHR35175:SF2">
    <property type="entry name" value="DUF1289 DOMAIN-CONTAINING PROTEIN"/>
    <property type="match status" value="1"/>
</dbReference>
<dbReference type="PANTHER" id="PTHR35175">
    <property type="entry name" value="DUF1289 DOMAIN-CONTAINING PROTEIN"/>
    <property type="match status" value="1"/>
</dbReference>
<gene>
    <name evidence="1" type="ORF">CT690_24575</name>
</gene>
<comment type="caution">
    <text evidence="1">The sequence shown here is derived from an EMBL/GenBank/DDBJ whole genome shotgun (WGS) entry which is preliminary data.</text>
</comment>
<dbReference type="AlphaFoldDB" id="A0A318PAI1"/>
<dbReference type="Pfam" id="PF06945">
    <property type="entry name" value="DUF1289"/>
    <property type="match status" value="1"/>
</dbReference>
<dbReference type="Proteomes" id="UP000248196">
    <property type="component" value="Unassembled WGS sequence"/>
</dbReference>
<protein>
    <submittedName>
        <fullName evidence="1">DUF1289 domain-containing protein</fullName>
    </submittedName>
</protein>
<evidence type="ECO:0000313" key="2">
    <source>
        <dbReference type="Proteomes" id="UP000248196"/>
    </source>
</evidence>
<organism evidence="1 2">
    <name type="scientific">Serratia plymuthica</name>
    <dbReference type="NCBI Taxonomy" id="82996"/>
    <lineage>
        <taxon>Bacteria</taxon>
        <taxon>Pseudomonadati</taxon>
        <taxon>Pseudomonadota</taxon>
        <taxon>Gammaproteobacteria</taxon>
        <taxon>Enterobacterales</taxon>
        <taxon>Yersiniaceae</taxon>
        <taxon>Serratia</taxon>
    </lineage>
</organism>
<dbReference type="EMBL" id="PESE01000012">
    <property type="protein sequence ID" value="PYD36507.1"/>
    <property type="molecule type" value="Genomic_DNA"/>
</dbReference>
<reference evidence="1 2" key="1">
    <citation type="submission" date="2017-11" db="EMBL/GenBank/DDBJ databases">
        <title>Genome sequence of the oocydin A producing rhizobacterium Serratia plymuthica 4Rx5.</title>
        <authorList>
            <person name="Matilla M.A."/>
            <person name="Udaondo Z."/>
            <person name="Salmond G.P.C."/>
        </authorList>
    </citation>
    <scope>NUCLEOTIDE SEQUENCE [LARGE SCALE GENOMIC DNA]</scope>
    <source>
        <strain evidence="1 2">4Rx5</strain>
    </source>
</reference>
<dbReference type="OrthoDB" id="8911262at2"/>
<dbReference type="RefSeq" id="WP_041417143.1">
    <property type="nucleotide sequence ID" value="NZ_CP185735.1"/>
</dbReference>
<name>A0A318PAI1_SERPL</name>
<sequence length="69" mass="8017">MAGNNNSGDDGVRSPCIALCRIDADKQWCRGCWRTLDEIAAWPTANDEEKRAIWQRLRLRAEVFRHDEE</sequence>
<dbReference type="InterPro" id="IPR010710">
    <property type="entry name" value="DUF1289"/>
</dbReference>
<evidence type="ECO:0000313" key="1">
    <source>
        <dbReference type="EMBL" id="PYD36507.1"/>
    </source>
</evidence>